<gene>
    <name evidence="9" type="ORF">PVAP13_8KG321108</name>
</gene>
<evidence type="ECO:0000259" key="7">
    <source>
        <dbReference type="Pfam" id="PF00931"/>
    </source>
</evidence>
<protein>
    <submittedName>
        <fullName evidence="9">Uncharacterized protein</fullName>
    </submittedName>
</protein>
<evidence type="ECO:0000313" key="10">
    <source>
        <dbReference type="Proteomes" id="UP000823388"/>
    </source>
</evidence>
<dbReference type="Gene3D" id="1.10.8.430">
    <property type="entry name" value="Helical domain of apoptotic protease-activating factors"/>
    <property type="match status" value="1"/>
</dbReference>
<dbReference type="GO" id="GO:0005524">
    <property type="term" value="F:ATP binding"/>
    <property type="evidence" value="ECO:0007669"/>
    <property type="project" value="UniProtKB-KW"/>
</dbReference>
<dbReference type="GO" id="GO:0006952">
    <property type="term" value="P:defense response"/>
    <property type="evidence" value="ECO:0007669"/>
    <property type="project" value="UniProtKB-KW"/>
</dbReference>
<dbReference type="InterPro" id="IPR027417">
    <property type="entry name" value="P-loop_NTPase"/>
</dbReference>
<feature type="domain" description="Disease resistance N-terminal" evidence="8">
    <location>
        <begin position="43"/>
        <end position="110"/>
    </location>
</feature>
<evidence type="ECO:0000256" key="2">
    <source>
        <dbReference type="ARBA" id="ARBA00022614"/>
    </source>
</evidence>
<organism evidence="9 10">
    <name type="scientific">Panicum virgatum</name>
    <name type="common">Blackwell switchgrass</name>
    <dbReference type="NCBI Taxonomy" id="38727"/>
    <lineage>
        <taxon>Eukaryota</taxon>
        <taxon>Viridiplantae</taxon>
        <taxon>Streptophyta</taxon>
        <taxon>Embryophyta</taxon>
        <taxon>Tracheophyta</taxon>
        <taxon>Spermatophyta</taxon>
        <taxon>Magnoliopsida</taxon>
        <taxon>Liliopsida</taxon>
        <taxon>Poales</taxon>
        <taxon>Poaceae</taxon>
        <taxon>PACMAD clade</taxon>
        <taxon>Panicoideae</taxon>
        <taxon>Panicodae</taxon>
        <taxon>Paniceae</taxon>
        <taxon>Panicinae</taxon>
        <taxon>Panicum</taxon>
        <taxon>Panicum sect. Hiantes</taxon>
    </lineage>
</organism>
<comment type="similarity">
    <text evidence="1">Belongs to the disease resistance NB-LRR family.</text>
</comment>
<proteinExistence type="inferred from homology"/>
<dbReference type="Gene3D" id="3.40.50.300">
    <property type="entry name" value="P-loop containing nucleotide triphosphate hydrolases"/>
    <property type="match status" value="1"/>
</dbReference>
<sequence>MSGLVLASLSIGTAWEKLSSFLQVFAAPSMAPLSSSFLAMDLEVLRKLERTMRRILATLRDAEEHWNIQEESTKLRLRELKEVAHEIEYVVKEFGYETDRRKMGALKKCTCIHHGTKRKREEENVSHSEDTGVVEVPSEFNSRVMKIKERLKEIMHFSNHFSLSEDDGERWFTPDIISLRQTSSFVFDENRIFGRDKDKDLIVEKLLSGEQRYGGTHVPVMAIVGMEGLGKTTLAQLVFNDLRMRQSFDNHVWVYVSERFDINTITRNIINSLTNRTCHFTELADLQEKLADEVKDKVVLLVLDDVWNERADCWELLCTPMLSARICQIILTTRSEEVARLVQTMPSHRPSCLSFDEGWSMFKQVAFPGKKEFDNPTNLIKIGKSIVQKCKGLPLTIMKLGSMLCYETDENIWDDVLENGFCSLKESHHENSPALDFS</sequence>
<evidence type="ECO:0000256" key="6">
    <source>
        <dbReference type="ARBA" id="ARBA00022840"/>
    </source>
</evidence>
<keyword evidence="3" id="KW-0677">Repeat</keyword>
<dbReference type="GO" id="GO:0043531">
    <property type="term" value="F:ADP binding"/>
    <property type="evidence" value="ECO:0007669"/>
    <property type="project" value="InterPro"/>
</dbReference>
<dbReference type="PANTHER" id="PTHR36766:SF55">
    <property type="entry name" value="OS11G0492900 PROTEIN"/>
    <property type="match status" value="1"/>
</dbReference>
<dbReference type="SUPFAM" id="SSF52540">
    <property type="entry name" value="P-loop containing nucleoside triphosphate hydrolases"/>
    <property type="match status" value="1"/>
</dbReference>
<evidence type="ECO:0000259" key="8">
    <source>
        <dbReference type="Pfam" id="PF18052"/>
    </source>
</evidence>
<reference evidence="9" key="1">
    <citation type="submission" date="2020-05" db="EMBL/GenBank/DDBJ databases">
        <title>WGS assembly of Panicum virgatum.</title>
        <authorList>
            <person name="Lovell J.T."/>
            <person name="Jenkins J."/>
            <person name="Shu S."/>
            <person name="Juenger T.E."/>
            <person name="Schmutz J."/>
        </authorList>
    </citation>
    <scope>NUCLEOTIDE SEQUENCE</scope>
    <source>
        <strain evidence="9">AP13</strain>
    </source>
</reference>
<keyword evidence="6" id="KW-0067">ATP-binding</keyword>
<dbReference type="Pfam" id="PF18052">
    <property type="entry name" value="Rx_N"/>
    <property type="match status" value="1"/>
</dbReference>
<keyword evidence="2" id="KW-0433">Leucine-rich repeat</keyword>
<keyword evidence="5" id="KW-0611">Plant defense</keyword>
<dbReference type="InterPro" id="IPR002182">
    <property type="entry name" value="NB-ARC"/>
</dbReference>
<accession>A0A8T0PYS3</accession>
<feature type="domain" description="NB-ARC" evidence="7">
    <location>
        <begin position="196"/>
        <end position="370"/>
    </location>
</feature>
<dbReference type="Proteomes" id="UP000823388">
    <property type="component" value="Chromosome 8K"/>
</dbReference>
<dbReference type="Pfam" id="PF00931">
    <property type="entry name" value="NB-ARC"/>
    <property type="match status" value="1"/>
</dbReference>
<keyword evidence="10" id="KW-1185">Reference proteome</keyword>
<dbReference type="PANTHER" id="PTHR36766">
    <property type="entry name" value="PLANT BROAD-SPECTRUM MILDEW RESISTANCE PROTEIN RPW8"/>
    <property type="match status" value="1"/>
</dbReference>
<evidence type="ECO:0000256" key="1">
    <source>
        <dbReference type="ARBA" id="ARBA00008894"/>
    </source>
</evidence>
<dbReference type="Gene3D" id="1.20.5.4130">
    <property type="match status" value="1"/>
</dbReference>
<dbReference type="AlphaFoldDB" id="A0A8T0PYS3"/>
<dbReference type="InterPro" id="IPR041118">
    <property type="entry name" value="Rx_N"/>
</dbReference>
<dbReference type="OrthoDB" id="692122at2759"/>
<evidence type="ECO:0000256" key="5">
    <source>
        <dbReference type="ARBA" id="ARBA00022821"/>
    </source>
</evidence>
<dbReference type="PRINTS" id="PR00364">
    <property type="entry name" value="DISEASERSIST"/>
</dbReference>
<keyword evidence="4" id="KW-0547">Nucleotide-binding</keyword>
<name>A0A8T0PYS3_PANVG</name>
<evidence type="ECO:0000313" key="9">
    <source>
        <dbReference type="EMBL" id="KAG2563154.1"/>
    </source>
</evidence>
<dbReference type="InterPro" id="IPR042197">
    <property type="entry name" value="Apaf_helical"/>
</dbReference>
<dbReference type="EMBL" id="CM029051">
    <property type="protein sequence ID" value="KAG2563154.1"/>
    <property type="molecule type" value="Genomic_DNA"/>
</dbReference>
<comment type="caution">
    <text evidence="9">The sequence shown here is derived from an EMBL/GenBank/DDBJ whole genome shotgun (WGS) entry which is preliminary data.</text>
</comment>
<evidence type="ECO:0000256" key="3">
    <source>
        <dbReference type="ARBA" id="ARBA00022737"/>
    </source>
</evidence>
<evidence type="ECO:0000256" key="4">
    <source>
        <dbReference type="ARBA" id="ARBA00022741"/>
    </source>
</evidence>